<dbReference type="PANTHER" id="PTHR24276:SF91">
    <property type="entry name" value="AT26814P-RELATED"/>
    <property type="match status" value="1"/>
</dbReference>
<dbReference type="HOGENOM" id="CLU_006842_7_0_1"/>
<feature type="chain" id="PRO_5003028185" evidence="7">
    <location>
        <begin position="25"/>
        <end position="261"/>
    </location>
</feature>
<dbReference type="PROSITE" id="PS00135">
    <property type="entry name" value="TRYPSIN_SER"/>
    <property type="match status" value="1"/>
</dbReference>
<reference evidence="9 10" key="1">
    <citation type="journal article" date="2008" name="Nature">
        <title>The genome of the model beetle and pest Tribolium castaneum.</title>
        <authorList>
            <consortium name="Tribolium Genome Sequencing Consortium"/>
            <person name="Richards S."/>
            <person name="Gibbs R.A."/>
            <person name="Weinstock G.M."/>
            <person name="Brown S.J."/>
            <person name="Denell R."/>
            <person name="Beeman R.W."/>
            <person name="Gibbs R."/>
            <person name="Beeman R.W."/>
            <person name="Brown S.J."/>
            <person name="Bucher G."/>
            <person name="Friedrich M."/>
            <person name="Grimmelikhuijzen C.J."/>
            <person name="Klingler M."/>
            <person name="Lorenzen M."/>
            <person name="Richards S."/>
            <person name="Roth S."/>
            <person name="Schroder R."/>
            <person name="Tautz D."/>
            <person name="Zdobnov E.M."/>
            <person name="Muzny D."/>
            <person name="Gibbs R.A."/>
            <person name="Weinstock G.M."/>
            <person name="Attaway T."/>
            <person name="Bell S."/>
            <person name="Buhay C.J."/>
            <person name="Chandrabose M.N."/>
            <person name="Chavez D."/>
            <person name="Clerk-Blankenburg K.P."/>
            <person name="Cree A."/>
            <person name="Dao M."/>
            <person name="Davis C."/>
            <person name="Chacko J."/>
            <person name="Dinh H."/>
            <person name="Dugan-Rocha S."/>
            <person name="Fowler G."/>
            <person name="Garner T.T."/>
            <person name="Garnes J."/>
            <person name="Gnirke A."/>
            <person name="Hawes A."/>
            <person name="Hernandez J."/>
            <person name="Hines S."/>
            <person name="Holder M."/>
            <person name="Hume J."/>
            <person name="Jhangiani S.N."/>
            <person name="Joshi V."/>
            <person name="Khan Z.M."/>
            <person name="Jackson L."/>
            <person name="Kovar C."/>
            <person name="Kowis A."/>
            <person name="Lee S."/>
            <person name="Lewis L.R."/>
            <person name="Margolis J."/>
            <person name="Morgan M."/>
            <person name="Nazareth L.V."/>
            <person name="Nguyen N."/>
            <person name="Okwuonu G."/>
            <person name="Parker D."/>
            <person name="Richards S."/>
            <person name="Ruiz S.J."/>
            <person name="Santibanez J."/>
            <person name="Savard J."/>
            <person name="Scherer S.E."/>
            <person name="Schneider B."/>
            <person name="Sodergren E."/>
            <person name="Tautz D."/>
            <person name="Vattahil S."/>
            <person name="Villasana D."/>
            <person name="White C.S."/>
            <person name="Wright R."/>
            <person name="Park Y."/>
            <person name="Beeman R.W."/>
            <person name="Lord J."/>
            <person name="Oppert B."/>
            <person name="Lorenzen M."/>
            <person name="Brown S."/>
            <person name="Wang L."/>
            <person name="Savard J."/>
            <person name="Tautz D."/>
            <person name="Richards S."/>
            <person name="Weinstock G."/>
            <person name="Gibbs R.A."/>
            <person name="Liu Y."/>
            <person name="Worley K."/>
            <person name="Weinstock G."/>
            <person name="Elsik C.G."/>
            <person name="Reese J.T."/>
            <person name="Elhaik E."/>
            <person name="Landan G."/>
            <person name="Graur D."/>
            <person name="Arensburger P."/>
            <person name="Atkinson P."/>
            <person name="Beeman R.W."/>
            <person name="Beidler J."/>
            <person name="Brown S.J."/>
            <person name="Demuth J.P."/>
            <person name="Drury D.W."/>
            <person name="Du Y.Z."/>
            <person name="Fujiwara H."/>
            <person name="Lorenzen M."/>
            <person name="Maselli V."/>
            <person name="Osanai M."/>
            <person name="Park Y."/>
            <person name="Robertson H.M."/>
            <person name="Tu Z."/>
            <person name="Wang J.J."/>
            <person name="Wang S."/>
            <person name="Richards S."/>
            <person name="Song H."/>
            <person name="Zhang L."/>
            <person name="Sodergren E."/>
            <person name="Werner D."/>
            <person name="Stanke M."/>
            <person name="Morgenstern B."/>
            <person name="Solovyev V."/>
            <person name="Kosarev P."/>
            <person name="Brown G."/>
            <person name="Chen H.C."/>
            <person name="Ermolaeva O."/>
            <person name="Hlavina W."/>
            <person name="Kapustin Y."/>
            <person name="Kiryutin B."/>
            <person name="Kitts P."/>
            <person name="Maglott D."/>
            <person name="Pruitt K."/>
            <person name="Sapojnikov V."/>
            <person name="Souvorov A."/>
            <person name="Mackey A.J."/>
            <person name="Waterhouse R.M."/>
            <person name="Wyder S."/>
            <person name="Zdobnov E.M."/>
            <person name="Zdobnov E.M."/>
            <person name="Wyder S."/>
            <person name="Kriventseva E.V."/>
            <person name="Kadowaki T."/>
            <person name="Bork P."/>
            <person name="Aranda M."/>
            <person name="Bao R."/>
            <person name="Beermann A."/>
            <person name="Berns N."/>
            <person name="Bolognesi R."/>
            <person name="Bonneton F."/>
            <person name="Bopp D."/>
            <person name="Brown S.J."/>
            <person name="Bucher G."/>
            <person name="Butts T."/>
            <person name="Chaumot A."/>
            <person name="Denell R.E."/>
            <person name="Ferrier D.E."/>
            <person name="Friedrich M."/>
            <person name="Gordon C.M."/>
            <person name="Jindra M."/>
            <person name="Klingler M."/>
            <person name="Lan Q."/>
            <person name="Lattorff H.M."/>
            <person name="Laudet V."/>
            <person name="von Levetsow C."/>
            <person name="Liu Z."/>
            <person name="Lutz R."/>
            <person name="Lynch J.A."/>
            <person name="da Fonseca R.N."/>
            <person name="Posnien N."/>
            <person name="Reuter R."/>
            <person name="Roth S."/>
            <person name="Savard J."/>
            <person name="Schinko J.B."/>
            <person name="Schmitt C."/>
            <person name="Schoppmeier M."/>
            <person name="Schroder R."/>
            <person name="Shippy T.D."/>
            <person name="Simonnet F."/>
            <person name="Marques-Souza H."/>
            <person name="Tautz D."/>
            <person name="Tomoyasu Y."/>
            <person name="Trauner J."/>
            <person name="Van der Zee M."/>
            <person name="Vervoort M."/>
            <person name="Wittkopp N."/>
            <person name="Wimmer E.A."/>
            <person name="Yang X."/>
            <person name="Jones A.K."/>
            <person name="Sattelle D.B."/>
            <person name="Ebert P.R."/>
            <person name="Nelson D."/>
            <person name="Scott J.G."/>
            <person name="Beeman R.W."/>
            <person name="Muthukrishnan S."/>
            <person name="Kramer K.J."/>
            <person name="Arakane Y."/>
            <person name="Beeman R.W."/>
            <person name="Zhu Q."/>
            <person name="Hogenkamp D."/>
            <person name="Dixit R."/>
            <person name="Oppert B."/>
            <person name="Jiang H."/>
            <person name="Zou Z."/>
            <person name="Marshall J."/>
            <person name="Elpidina E."/>
            <person name="Vinokurov K."/>
            <person name="Oppert C."/>
            <person name="Zou Z."/>
            <person name="Evans J."/>
            <person name="Lu Z."/>
            <person name="Zhao P."/>
            <person name="Sumathipala N."/>
            <person name="Altincicek B."/>
            <person name="Vilcinskas A."/>
            <person name="Williams M."/>
            <person name="Hultmark D."/>
            <person name="Hetru C."/>
            <person name="Jiang H."/>
            <person name="Grimmelikhuijzen C.J."/>
            <person name="Hauser F."/>
            <person name="Cazzamali G."/>
            <person name="Williamson M."/>
            <person name="Park Y."/>
            <person name="Li B."/>
            <person name="Tanaka Y."/>
            <person name="Predel R."/>
            <person name="Neupert S."/>
            <person name="Schachtner J."/>
            <person name="Verleyen P."/>
            <person name="Raible F."/>
            <person name="Bork P."/>
            <person name="Friedrich M."/>
            <person name="Walden K.K."/>
            <person name="Robertson H.M."/>
            <person name="Angeli S."/>
            <person name="Foret S."/>
            <person name="Bucher G."/>
            <person name="Schuetz S."/>
            <person name="Maleszka R."/>
            <person name="Wimmer E.A."/>
            <person name="Beeman R.W."/>
            <person name="Lorenzen M."/>
            <person name="Tomoyasu Y."/>
            <person name="Miller S.C."/>
            <person name="Grossmann D."/>
            <person name="Bucher G."/>
        </authorList>
    </citation>
    <scope>NUCLEOTIDE SEQUENCE [LARGE SCALE GENOMIC DNA]</scope>
    <source>
        <strain evidence="9 10">Georgia GA2</strain>
    </source>
</reference>
<dbReference type="OrthoDB" id="10059102at2759"/>
<dbReference type="PRINTS" id="PR00722">
    <property type="entry name" value="CHYMOTRYPSIN"/>
</dbReference>
<dbReference type="SMART" id="SM00020">
    <property type="entry name" value="Tryp_SPc"/>
    <property type="match status" value="1"/>
</dbReference>
<dbReference type="AlphaFoldDB" id="D2A0T8"/>
<evidence type="ECO:0000256" key="3">
    <source>
        <dbReference type="ARBA" id="ARBA00022801"/>
    </source>
</evidence>
<evidence type="ECO:0000256" key="2">
    <source>
        <dbReference type="ARBA" id="ARBA00022670"/>
    </source>
</evidence>
<comment type="similarity">
    <text evidence="1">Belongs to the peptidase S1 family.</text>
</comment>
<dbReference type="PROSITE" id="PS50240">
    <property type="entry name" value="TRYPSIN_DOM"/>
    <property type="match status" value="1"/>
</dbReference>
<dbReference type="CDD" id="cd00190">
    <property type="entry name" value="Tryp_SPc"/>
    <property type="match status" value="1"/>
</dbReference>
<organism evidence="9 10">
    <name type="scientific">Tribolium castaneum</name>
    <name type="common">Red flour beetle</name>
    <dbReference type="NCBI Taxonomy" id="7070"/>
    <lineage>
        <taxon>Eukaryota</taxon>
        <taxon>Metazoa</taxon>
        <taxon>Ecdysozoa</taxon>
        <taxon>Arthropoda</taxon>
        <taxon>Hexapoda</taxon>
        <taxon>Insecta</taxon>
        <taxon>Pterygota</taxon>
        <taxon>Neoptera</taxon>
        <taxon>Endopterygota</taxon>
        <taxon>Coleoptera</taxon>
        <taxon>Polyphaga</taxon>
        <taxon>Cucujiformia</taxon>
        <taxon>Tenebrionidae</taxon>
        <taxon>Tenebrionidae incertae sedis</taxon>
        <taxon>Tribolium</taxon>
    </lineage>
</organism>
<dbReference type="InterPro" id="IPR001254">
    <property type="entry name" value="Trypsin_dom"/>
</dbReference>
<proteinExistence type="inferred from homology"/>
<dbReference type="Proteomes" id="UP000007266">
    <property type="component" value="Linkage group 4"/>
</dbReference>
<dbReference type="PANTHER" id="PTHR24276">
    <property type="entry name" value="POLYSERASE-RELATED"/>
    <property type="match status" value="1"/>
</dbReference>
<dbReference type="InterPro" id="IPR043504">
    <property type="entry name" value="Peptidase_S1_PA_chymotrypsin"/>
</dbReference>
<dbReference type="PROSITE" id="PS00134">
    <property type="entry name" value="TRYPSIN_HIS"/>
    <property type="match status" value="1"/>
</dbReference>
<dbReference type="KEGG" id="tca:660231"/>
<evidence type="ECO:0000313" key="9">
    <source>
        <dbReference type="EMBL" id="EFA02904.1"/>
    </source>
</evidence>
<dbReference type="GO" id="GO:0006508">
    <property type="term" value="P:proteolysis"/>
    <property type="evidence" value="ECO:0000318"/>
    <property type="project" value="GO_Central"/>
</dbReference>
<dbReference type="InterPro" id="IPR001314">
    <property type="entry name" value="Peptidase_S1A"/>
</dbReference>
<evidence type="ECO:0000256" key="6">
    <source>
        <dbReference type="RuleBase" id="RU363034"/>
    </source>
</evidence>
<dbReference type="InterPro" id="IPR050430">
    <property type="entry name" value="Peptidase_S1"/>
</dbReference>
<evidence type="ECO:0000256" key="5">
    <source>
        <dbReference type="ARBA" id="ARBA00023157"/>
    </source>
</evidence>
<dbReference type="SUPFAM" id="SSF50494">
    <property type="entry name" value="Trypsin-like serine proteases"/>
    <property type="match status" value="1"/>
</dbReference>
<dbReference type="InterPro" id="IPR018114">
    <property type="entry name" value="TRYPSIN_HIS"/>
</dbReference>
<name>D2A0T8_TRICA</name>
<evidence type="ECO:0000259" key="8">
    <source>
        <dbReference type="PROSITE" id="PS50240"/>
    </source>
</evidence>
<dbReference type="GO" id="GO:0005615">
    <property type="term" value="C:extracellular space"/>
    <property type="evidence" value="ECO:0000318"/>
    <property type="project" value="GO_Central"/>
</dbReference>
<dbReference type="PhylomeDB" id="D2A0T8"/>
<gene>
    <name evidence="9" type="primary">AUGUSTUS-3.0.2_08267</name>
    <name evidence="9" type="ORF">TcasGA2_TC008267</name>
</gene>
<keyword evidence="10" id="KW-1185">Reference proteome</keyword>
<dbReference type="InterPro" id="IPR033116">
    <property type="entry name" value="TRYPSIN_SER"/>
</dbReference>
<evidence type="ECO:0000256" key="1">
    <source>
        <dbReference type="ARBA" id="ARBA00007664"/>
    </source>
</evidence>
<evidence type="ECO:0000256" key="4">
    <source>
        <dbReference type="ARBA" id="ARBA00022825"/>
    </source>
</evidence>
<keyword evidence="3 6" id="KW-0378">Hydrolase</keyword>
<dbReference type="GO" id="GO:0004252">
    <property type="term" value="F:serine-type endopeptidase activity"/>
    <property type="evidence" value="ECO:0000318"/>
    <property type="project" value="GO_Central"/>
</dbReference>
<dbReference type="InterPro" id="IPR009003">
    <property type="entry name" value="Peptidase_S1_PA"/>
</dbReference>
<sequence length="261" mass="28252">MNFKLCFWVSSLVILSQVLNISCAAKKKFDPRISGGQAVNSTQLPYVVALLSHNGYVCTGSIITPYHVITAAHCTYTRQASELYIRAGSSLRESGGVIVPVTFIINHPSFDPNTLDYDVSVLKLQQGLIYSEFVAPIPLADRSQSWNLGTAALVSGWGYTKVGQTEDERQLQATMIEIKNPKICKEALVPSVLTPRMLCGGLLEEGKNSCKGDSGGPMVINGVLAGIVSWGAETKCGIWGVPAVYSYLPLLRPFVDIAIRI</sequence>
<evidence type="ECO:0000256" key="7">
    <source>
        <dbReference type="SAM" id="SignalP"/>
    </source>
</evidence>
<accession>D2A0T8</accession>
<keyword evidence="4 6" id="KW-0720">Serine protease</keyword>
<feature type="domain" description="Peptidase S1" evidence="8">
    <location>
        <begin position="33"/>
        <end position="260"/>
    </location>
</feature>
<keyword evidence="7" id="KW-0732">Signal</keyword>
<dbReference type="STRING" id="7070.D2A0T8"/>
<dbReference type="FunFam" id="2.40.10.10:FF:000177">
    <property type="entry name" value="Serine protease"/>
    <property type="match status" value="1"/>
</dbReference>
<dbReference type="InParanoid" id="D2A0T8"/>
<keyword evidence="5" id="KW-1015">Disulfide bond</keyword>
<keyword evidence="2 6" id="KW-0645">Protease</keyword>
<dbReference type="Gene3D" id="2.40.10.10">
    <property type="entry name" value="Trypsin-like serine proteases"/>
    <property type="match status" value="1"/>
</dbReference>
<protein>
    <submittedName>
        <fullName evidence="9">Serine protease P79</fullName>
    </submittedName>
</protein>
<dbReference type="EMBL" id="KQ971338">
    <property type="protein sequence ID" value="EFA02904.1"/>
    <property type="molecule type" value="Genomic_DNA"/>
</dbReference>
<dbReference type="eggNOG" id="KOG3627">
    <property type="taxonomic scope" value="Eukaryota"/>
</dbReference>
<dbReference type="Pfam" id="PF00089">
    <property type="entry name" value="Trypsin"/>
    <property type="match status" value="1"/>
</dbReference>
<evidence type="ECO:0000313" key="10">
    <source>
        <dbReference type="Proteomes" id="UP000007266"/>
    </source>
</evidence>
<reference evidence="9 10" key="2">
    <citation type="journal article" date="2010" name="Nucleic Acids Res.">
        <title>BeetleBase in 2010: revisions to provide comprehensive genomic information for Tribolium castaneum.</title>
        <authorList>
            <person name="Kim H.S."/>
            <person name="Murphy T."/>
            <person name="Xia J."/>
            <person name="Caragea D."/>
            <person name="Park Y."/>
            <person name="Beeman R.W."/>
            <person name="Lorenzen M.D."/>
            <person name="Butcher S."/>
            <person name="Manak J.R."/>
            <person name="Brown S.J."/>
        </authorList>
    </citation>
    <scope>GENOME REANNOTATION</scope>
    <source>
        <strain evidence="9 10">Georgia GA2</strain>
    </source>
</reference>
<feature type="signal peptide" evidence="7">
    <location>
        <begin position="1"/>
        <end position="24"/>
    </location>
</feature>